<dbReference type="AlphaFoldDB" id="A0A026VTM8"/>
<dbReference type="InterPro" id="IPR016193">
    <property type="entry name" value="Cytidine_deaminase-like"/>
</dbReference>
<feature type="region of interest" description="Disordered" evidence="8">
    <location>
        <begin position="1"/>
        <end position="26"/>
    </location>
</feature>
<dbReference type="EC" id="3.5.4.12" evidence="6"/>
<dbReference type="Proteomes" id="UP000053097">
    <property type="component" value="Unassembled WGS sequence"/>
</dbReference>
<reference evidence="10 11" key="1">
    <citation type="journal article" date="2014" name="Curr. Biol.">
        <title>The genome of the clonal raider ant Cerapachys biroi.</title>
        <authorList>
            <person name="Oxley P.R."/>
            <person name="Ji L."/>
            <person name="Fetter-Pruneda I."/>
            <person name="McKenzie S.K."/>
            <person name="Li C."/>
            <person name="Hu H."/>
            <person name="Zhang G."/>
            <person name="Kronauer D.J."/>
        </authorList>
    </citation>
    <scope>NUCLEOTIDE SEQUENCE [LARGE SCALE GENOMIC DNA]</scope>
</reference>
<proteinExistence type="inferred from homology"/>
<evidence type="ECO:0000256" key="2">
    <source>
        <dbReference type="ARBA" id="ARBA00022723"/>
    </source>
</evidence>
<dbReference type="EMBL" id="KK108130">
    <property type="protein sequence ID" value="EZA46871.1"/>
    <property type="molecule type" value="Genomic_DNA"/>
</dbReference>
<dbReference type="PANTHER" id="PTHR11086:SF18">
    <property type="entry name" value="DEOXYCYTIDYLATE DEAMINASE"/>
    <property type="match status" value="1"/>
</dbReference>
<dbReference type="PROSITE" id="PS00903">
    <property type="entry name" value="CYT_DCMP_DEAMINASES_1"/>
    <property type="match status" value="1"/>
</dbReference>
<feature type="compositionally biased region" description="Basic residues" evidence="8">
    <location>
        <begin position="10"/>
        <end position="20"/>
    </location>
</feature>
<evidence type="ECO:0000259" key="9">
    <source>
        <dbReference type="PROSITE" id="PS51747"/>
    </source>
</evidence>
<evidence type="ECO:0000256" key="6">
    <source>
        <dbReference type="ARBA" id="ARBA00038938"/>
    </source>
</evidence>
<dbReference type="SUPFAM" id="SSF53927">
    <property type="entry name" value="Cytidine deaminase-like"/>
    <property type="match status" value="1"/>
</dbReference>
<organism evidence="10 11">
    <name type="scientific">Ooceraea biroi</name>
    <name type="common">Clonal raider ant</name>
    <name type="synonym">Cerapachys biroi</name>
    <dbReference type="NCBI Taxonomy" id="2015173"/>
    <lineage>
        <taxon>Eukaryota</taxon>
        <taxon>Metazoa</taxon>
        <taxon>Ecdysozoa</taxon>
        <taxon>Arthropoda</taxon>
        <taxon>Hexapoda</taxon>
        <taxon>Insecta</taxon>
        <taxon>Pterygota</taxon>
        <taxon>Neoptera</taxon>
        <taxon>Endopterygota</taxon>
        <taxon>Hymenoptera</taxon>
        <taxon>Apocrita</taxon>
        <taxon>Aculeata</taxon>
        <taxon>Formicoidea</taxon>
        <taxon>Formicidae</taxon>
        <taxon>Dorylinae</taxon>
        <taxon>Ooceraea</taxon>
    </lineage>
</organism>
<dbReference type="InterPro" id="IPR002125">
    <property type="entry name" value="CMP_dCMP_dom"/>
</dbReference>
<feature type="domain" description="CMP/dCMP-type deaminase" evidence="9">
    <location>
        <begin position="32"/>
        <end position="170"/>
    </location>
</feature>
<dbReference type="PIRSF" id="PIRSF006019">
    <property type="entry name" value="dCMP_deaminase"/>
    <property type="match status" value="1"/>
</dbReference>
<evidence type="ECO:0000256" key="3">
    <source>
        <dbReference type="ARBA" id="ARBA00022727"/>
    </source>
</evidence>
<evidence type="ECO:0000256" key="4">
    <source>
        <dbReference type="ARBA" id="ARBA00022801"/>
    </source>
</evidence>
<dbReference type="GO" id="GO:0008270">
    <property type="term" value="F:zinc ion binding"/>
    <property type="evidence" value="ECO:0007669"/>
    <property type="project" value="InterPro"/>
</dbReference>
<dbReference type="Gene3D" id="3.40.140.10">
    <property type="entry name" value="Cytidine Deaminase, domain 2"/>
    <property type="match status" value="1"/>
</dbReference>
<name>A0A026VTM8_OOCBI</name>
<keyword evidence="5" id="KW-0862">Zinc</keyword>
<evidence type="ECO:0000256" key="8">
    <source>
        <dbReference type="SAM" id="MobiDB-lite"/>
    </source>
</evidence>
<keyword evidence="3" id="KW-0545">Nucleotide biosynthesis</keyword>
<protein>
    <recommendedName>
        <fullName evidence="7">dCMP deaminase</fullName>
        <ecNumber evidence="6">3.5.4.12</ecNumber>
    </recommendedName>
    <alternativeName>
        <fullName evidence="7">dCMP deaminase</fullName>
    </alternativeName>
</protein>
<evidence type="ECO:0000256" key="1">
    <source>
        <dbReference type="ARBA" id="ARBA00006576"/>
    </source>
</evidence>
<sequence length="170" mass="19387">MAETSYNGSPRKKKKKKKKNNNNNSNKMSYDDWDKYFMSVAALFMKYTNCSRQVGACIVDNNKKIISCGYNEMSRGCSEFCWNKNSRRGFYVCHAELNAIIDAMITSIDLNKCTIYVTLFPCNECAKLIIRSGIKTVIYASAKLETQTEAARRMFNAADVTIRQYKPKGS</sequence>
<dbReference type="GO" id="GO:0004132">
    <property type="term" value="F:dCMP deaminase activity"/>
    <property type="evidence" value="ECO:0007669"/>
    <property type="project" value="TreeGrafter"/>
</dbReference>
<dbReference type="OMA" id="SCGYNEM"/>
<dbReference type="Pfam" id="PF00383">
    <property type="entry name" value="dCMP_cyt_deam_1"/>
    <property type="match status" value="1"/>
</dbReference>
<evidence type="ECO:0000313" key="10">
    <source>
        <dbReference type="EMBL" id="EZA46871.1"/>
    </source>
</evidence>
<gene>
    <name evidence="10" type="ORF">X777_01080</name>
</gene>
<keyword evidence="2" id="KW-0479">Metal-binding</keyword>
<keyword evidence="11" id="KW-1185">Reference proteome</keyword>
<dbReference type="STRING" id="2015173.A0A026VTM8"/>
<dbReference type="PROSITE" id="PS51747">
    <property type="entry name" value="CYT_DCMP_DEAMINASES_2"/>
    <property type="match status" value="1"/>
</dbReference>
<comment type="similarity">
    <text evidence="1">Belongs to the cytidine and deoxycytidylate deaminase family.</text>
</comment>
<dbReference type="PANTHER" id="PTHR11086">
    <property type="entry name" value="DEOXYCYTIDYLATE DEAMINASE-RELATED"/>
    <property type="match status" value="1"/>
</dbReference>
<keyword evidence="4" id="KW-0378">Hydrolase</keyword>
<evidence type="ECO:0000256" key="7">
    <source>
        <dbReference type="ARBA" id="ARBA00041763"/>
    </source>
</evidence>
<dbReference type="InterPro" id="IPR015517">
    <property type="entry name" value="dCMP_deaminase-rel"/>
</dbReference>
<evidence type="ECO:0000313" key="11">
    <source>
        <dbReference type="Proteomes" id="UP000053097"/>
    </source>
</evidence>
<dbReference type="InterPro" id="IPR016192">
    <property type="entry name" value="APOBEC/CMP_deaminase_Zn-bd"/>
</dbReference>
<dbReference type="OrthoDB" id="6710946at2759"/>
<evidence type="ECO:0000256" key="5">
    <source>
        <dbReference type="ARBA" id="ARBA00022833"/>
    </source>
</evidence>
<accession>A0A026VTM8</accession>
<dbReference type="InterPro" id="IPR016473">
    <property type="entry name" value="dCMP_deaminase"/>
</dbReference>
<dbReference type="GO" id="GO:0005737">
    <property type="term" value="C:cytoplasm"/>
    <property type="evidence" value="ECO:0007669"/>
    <property type="project" value="TreeGrafter"/>
</dbReference>